<dbReference type="OrthoDB" id="9806381at2"/>
<keyword evidence="3" id="KW-1185">Reference proteome</keyword>
<proteinExistence type="predicted"/>
<dbReference type="Proteomes" id="UP000284547">
    <property type="component" value="Unassembled WGS sequence"/>
</dbReference>
<protein>
    <submittedName>
        <fullName evidence="2">Acyl carrier protein</fullName>
    </submittedName>
</protein>
<evidence type="ECO:0000313" key="2">
    <source>
        <dbReference type="EMBL" id="RGP37716.1"/>
    </source>
</evidence>
<comment type="caution">
    <text evidence="2">The sequence shown here is derived from an EMBL/GenBank/DDBJ whole genome shotgun (WGS) entry which is preliminary data.</text>
</comment>
<dbReference type="AlphaFoldDB" id="A0A411Z3Q4"/>
<reference evidence="2 3" key="1">
    <citation type="submission" date="2018-08" db="EMBL/GenBank/DDBJ databases">
        <title>Flavobacterium tibetense sp. nov., isolated from a wetland YonghuCo on Tibetan Plateau.</title>
        <authorList>
            <person name="Phurbu D."/>
            <person name="Lu H."/>
            <person name="Xing P."/>
        </authorList>
    </citation>
    <scope>NUCLEOTIDE SEQUENCE [LARGE SCALE GENOMIC DNA]</scope>
    <source>
        <strain evidence="2 3">DJC</strain>
    </source>
</reference>
<dbReference type="Gene3D" id="1.10.1200.10">
    <property type="entry name" value="ACP-like"/>
    <property type="match status" value="1"/>
</dbReference>
<accession>A0A411Z3Q4</accession>
<dbReference type="RefSeq" id="WP_118150705.1">
    <property type="nucleotide sequence ID" value="NZ_QWEY01000003.1"/>
</dbReference>
<dbReference type="PROSITE" id="PS50075">
    <property type="entry name" value="CARRIER"/>
    <property type="match status" value="1"/>
</dbReference>
<dbReference type="InterPro" id="IPR009081">
    <property type="entry name" value="PP-bd_ACP"/>
</dbReference>
<dbReference type="InterPro" id="IPR036736">
    <property type="entry name" value="ACP-like_sf"/>
</dbReference>
<evidence type="ECO:0000313" key="3">
    <source>
        <dbReference type="Proteomes" id="UP000284547"/>
    </source>
</evidence>
<name>A0A411Z3Q4_9RHOB</name>
<evidence type="ECO:0000259" key="1">
    <source>
        <dbReference type="PROSITE" id="PS50075"/>
    </source>
</evidence>
<dbReference type="EMBL" id="QWEY01000003">
    <property type="protein sequence ID" value="RGP37716.1"/>
    <property type="molecule type" value="Genomic_DNA"/>
</dbReference>
<dbReference type="Pfam" id="PF00550">
    <property type="entry name" value="PP-binding"/>
    <property type="match status" value="1"/>
</dbReference>
<feature type="domain" description="Carrier" evidence="1">
    <location>
        <begin position="1"/>
        <end position="82"/>
    </location>
</feature>
<gene>
    <name evidence="2" type="ORF">D1012_07305</name>
</gene>
<sequence length="87" mass="9192">MTQTAQTIIGIIAEKALLEPGDLTIDTRLEALALDSLAMVELVFALEETFDISVPFNANDPGTDDFDLSSVGAIIRAVEGLVSQKAA</sequence>
<dbReference type="SUPFAM" id="SSF47336">
    <property type="entry name" value="ACP-like"/>
    <property type="match status" value="1"/>
</dbReference>
<organism evidence="2 3">
    <name type="scientific">Pseudotabrizicola alkalilacus</name>
    <dbReference type="NCBI Taxonomy" id="2305252"/>
    <lineage>
        <taxon>Bacteria</taxon>
        <taxon>Pseudomonadati</taxon>
        <taxon>Pseudomonadota</taxon>
        <taxon>Alphaproteobacteria</taxon>
        <taxon>Rhodobacterales</taxon>
        <taxon>Paracoccaceae</taxon>
        <taxon>Pseudotabrizicola</taxon>
    </lineage>
</organism>